<keyword evidence="5" id="KW-0547">Nucleotide-binding</keyword>
<comment type="similarity">
    <text evidence="2">Belongs to the phosphoglycerate kinase family.</text>
</comment>
<feature type="region of interest" description="Disordered" evidence="9">
    <location>
        <begin position="147"/>
        <end position="183"/>
    </location>
</feature>
<reference evidence="10" key="1">
    <citation type="submission" date="2023-10" db="EMBL/GenBank/DDBJ databases">
        <authorList>
            <person name="Chen Y."/>
            <person name="Shah S."/>
            <person name="Dougan E. K."/>
            <person name="Thang M."/>
            <person name="Chan C."/>
        </authorList>
    </citation>
    <scope>NUCLEOTIDE SEQUENCE [LARGE SCALE GENOMIC DNA]</scope>
</reference>
<evidence type="ECO:0000256" key="3">
    <source>
        <dbReference type="ARBA" id="ARBA00013061"/>
    </source>
</evidence>
<evidence type="ECO:0000313" key="11">
    <source>
        <dbReference type="Proteomes" id="UP001189429"/>
    </source>
</evidence>
<comment type="caution">
    <text evidence="10">The sequence shown here is derived from an EMBL/GenBank/DDBJ whole genome shotgun (WGS) entry which is preliminary data.</text>
</comment>
<dbReference type="InterPro" id="IPR015824">
    <property type="entry name" value="Phosphoglycerate_kinase_N"/>
</dbReference>
<sequence>MVATHLAAAAARAAAGACRAAAASARAEGSTAACATLVAAASSCDAVEAHLLAAAGRARAGADGLAPRQAAAEEELRLQAVTEAATGAWPHSAGAVARGLHGCGLPVAAMAARRVGRRGGQGRHGRAPPATPALEVARDAALAAAAVGAMRTEEASTDVPSSRDSHSEDASEQPNALSVKGAKKDIKGAPICTATEELKETISLQPVAKQMGKRIKKASDHAPDSKATEEAKELVSAMSDGDVLVQENTRFYKGKSLHDPDKNEEQMKNDILCDPGCQSTNEVQERIAAMSDGDVLILKNTRFYKGVTKNDPEKQDHLTKKNDGDVLVLLHDGPEEKQVMKCETPSEVKLKEPHPEDGDKQKIGDVVQEGIDNPILMKTEVHANDRYALGDSESTGELMKKYIKCDPHCNATEEQEEAVSASSDGNELALKRPPWECDSDDDDAALRAAKLAFRAR</sequence>
<evidence type="ECO:0000313" key="10">
    <source>
        <dbReference type="EMBL" id="CAK0801511.1"/>
    </source>
</evidence>
<proteinExistence type="inferred from homology"/>
<dbReference type="Pfam" id="PF00162">
    <property type="entry name" value="PGK"/>
    <property type="match status" value="1"/>
</dbReference>
<feature type="region of interest" description="Disordered" evidence="9">
    <location>
        <begin position="413"/>
        <end position="441"/>
    </location>
</feature>
<dbReference type="Proteomes" id="UP001189429">
    <property type="component" value="Unassembled WGS sequence"/>
</dbReference>
<keyword evidence="11" id="KW-1185">Reference proteome</keyword>
<evidence type="ECO:0000256" key="6">
    <source>
        <dbReference type="ARBA" id="ARBA00022777"/>
    </source>
</evidence>
<dbReference type="InterPro" id="IPR036043">
    <property type="entry name" value="Phosphoglycerate_kinase_sf"/>
</dbReference>
<dbReference type="InterPro" id="IPR001576">
    <property type="entry name" value="Phosphoglycerate_kinase"/>
</dbReference>
<dbReference type="EMBL" id="CAUYUJ010002603">
    <property type="protein sequence ID" value="CAK0801511.1"/>
    <property type="molecule type" value="Genomic_DNA"/>
</dbReference>
<keyword evidence="8" id="KW-0460">Magnesium</keyword>
<protein>
    <recommendedName>
        <fullName evidence="3">phosphoglycerate kinase</fullName>
        <ecNumber evidence="3">2.7.2.3</ecNumber>
    </recommendedName>
</protein>
<keyword evidence="4" id="KW-0808">Transferase</keyword>
<evidence type="ECO:0000256" key="5">
    <source>
        <dbReference type="ARBA" id="ARBA00022741"/>
    </source>
</evidence>
<evidence type="ECO:0000256" key="9">
    <source>
        <dbReference type="SAM" id="MobiDB-lite"/>
    </source>
</evidence>
<accession>A0ABN9Q6X0</accession>
<evidence type="ECO:0000256" key="1">
    <source>
        <dbReference type="ARBA" id="ARBA00001946"/>
    </source>
</evidence>
<dbReference type="Gene3D" id="3.40.50.1260">
    <property type="entry name" value="Phosphoglycerate kinase, N-terminal domain"/>
    <property type="match status" value="2"/>
</dbReference>
<evidence type="ECO:0000256" key="7">
    <source>
        <dbReference type="ARBA" id="ARBA00022840"/>
    </source>
</evidence>
<dbReference type="SUPFAM" id="SSF53748">
    <property type="entry name" value="Phosphoglycerate kinase"/>
    <property type="match status" value="2"/>
</dbReference>
<keyword evidence="7" id="KW-0067">ATP-binding</keyword>
<dbReference type="EC" id="2.7.2.3" evidence="3"/>
<evidence type="ECO:0000256" key="2">
    <source>
        <dbReference type="ARBA" id="ARBA00008982"/>
    </source>
</evidence>
<gene>
    <name evidence="10" type="ORF">PCOR1329_LOCUS9369</name>
</gene>
<name>A0ABN9Q6X0_9DINO</name>
<keyword evidence="6" id="KW-0418">Kinase</keyword>
<comment type="cofactor">
    <cofactor evidence="1">
        <name>Mg(2+)</name>
        <dbReference type="ChEBI" id="CHEBI:18420"/>
    </cofactor>
</comment>
<organism evidence="10 11">
    <name type="scientific">Prorocentrum cordatum</name>
    <dbReference type="NCBI Taxonomy" id="2364126"/>
    <lineage>
        <taxon>Eukaryota</taxon>
        <taxon>Sar</taxon>
        <taxon>Alveolata</taxon>
        <taxon>Dinophyceae</taxon>
        <taxon>Prorocentrales</taxon>
        <taxon>Prorocentraceae</taxon>
        <taxon>Prorocentrum</taxon>
    </lineage>
</organism>
<evidence type="ECO:0000256" key="8">
    <source>
        <dbReference type="ARBA" id="ARBA00022842"/>
    </source>
</evidence>
<evidence type="ECO:0000256" key="4">
    <source>
        <dbReference type="ARBA" id="ARBA00022679"/>
    </source>
</evidence>